<comment type="caution">
    <text evidence="2">The sequence shown here is derived from an EMBL/GenBank/DDBJ whole genome shotgun (WGS) entry which is preliminary data.</text>
</comment>
<dbReference type="EMBL" id="JACAZI010000022">
    <property type="protein sequence ID" value="KAF7336678.1"/>
    <property type="molecule type" value="Genomic_DNA"/>
</dbReference>
<proteinExistence type="predicted"/>
<organism evidence="2 3">
    <name type="scientific">Mycena venus</name>
    <dbReference type="NCBI Taxonomy" id="2733690"/>
    <lineage>
        <taxon>Eukaryota</taxon>
        <taxon>Fungi</taxon>
        <taxon>Dikarya</taxon>
        <taxon>Basidiomycota</taxon>
        <taxon>Agaricomycotina</taxon>
        <taxon>Agaricomycetes</taxon>
        <taxon>Agaricomycetidae</taxon>
        <taxon>Agaricales</taxon>
        <taxon>Marasmiineae</taxon>
        <taxon>Mycenaceae</taxon>
        <taxon>Mycena</taxon>
    </lineage>
</organism>
<protein>
    <submittedName>
        <fullName evidence="2">Uncharacterized protein</fullName>
    </submittedName>
</protein>
<evidence type="ECO:0000313" key="2">
    <source>
        <dbReference type="EMBL" id="KAF7336678.1"/>
    </source>
</evidence>
<accession>A0A8H6X8Q7</accession>
<feature type="region of interest" description="Disordered" evidence="1">
    <location>
        <begin position="333"/>
        <end position="355"/>
    </location>
</feature>
<dbReference type="OrthoDB" id="3051125at2759"/>
<reference evidence="2" key="1">
    <citation type="submission" date="2020-05" db="EMBL/GenBank/DDBJ databases">
        <title>Mycena genomes resolve the evolution of fungal bioluminescence.</title>
        <authorList>
            <person name="Tsai I.J."/>
        </authorList>
    </citation>
    <scope>NUCLEOTIDE SEQUENCE</scope>
    <source>
        <strain evidence="2">CCC161011</strain>
    </source>
</reference>
<name>A0A8H6X8Q7_9AGAR</name>
<keyword evidence="3" id="KW-1185">Reference proteome</keyword>
<gene>
    <name evidence="2" type="ORF">MVEN_02102800</name>
</gene>
<evidence type="ECO:0000256" key="1">
    <source>
        <dbReference type="SAM" id="MobiDB-lite"/>
    </source>
</evidence>
<evidence type="ECO:0000313" key="3">
    <source>
        <dbReference type="Proteomes" id="UP000620124"/>
    </source>
</evidence>
<sequence length="513" mass="56599">MRQIGQQLGSRCRDCFSFSSTWHHLPPSSPIALPISRTNYARHVTLPFSQSLYFAQDITSHETKDVFTRSVTSRSTTTNPVALFFRWRDDIPRALANVQDDDSAAQNYLITPGQTFSAPSSQSSTPSRQRAARQPCANVSCSERGHHTGHRNLQCILNYCKTCCQKSDMPCPAPRHNEPVTSATNSITVTPRTAATSSAPTNSASTLPAGFSFERPMAKSIDPSFAQKVLNGEHDPNISVSDRFQRELYRKQNVNSVQIKWWSENGAEAQLLTVAAPAHPLFHPKDSGPIIRMVGLQNCTDYGYWDGNQWLLTDVAMKIKGNSILYMRSPGVSDCPGGPKAKRRLSDVEDSPPAVRLKSSSLRPLISPINYGGQSAISQSSDKPNSIISISSTDTDNLEVEIVAQVSSPSSSQAPTSEAVDPFPREFAQDMDGGFRAMEVLRGTVPIRFAEVFKNRWVHGTFYLHWNLWKAMVNDEEGKKLLEAAVECGTNMGGSWSDLTKRFGKKRVGVKPS</sequence>
<dbReference type="Proteomes" id="UP000620124">
    <property type="component" value="Unassembled WGS sequence"/>
</dbReference>
<dbReference type="AlphaFoldDB" id="A0A8H6X8Q7"/>